<dbReference type="RefSeq" id="WP_089684643.1">
    <property type="nucleotide sequence ID" value="NZ_FNFO01000007.1"/>
</dbReference>
<evidence type="ECO:0000313" key="4">
    <source>
        <dbReference type="EMBL" id="SDL68226.1"/>
    </source>
</evidence>
<comment type="similarity">
    <text evidence="1">Belongs to the TolB family.</text>
</comment>
<feature type="chain" id="PRO_5011695959" evidence="3">
    <location>
        <begin position="26"/>
        <end position="1070"/>
    </location>
</feature>
<accession>A0A1G9M1Y7</accession>
<feature type="compositionally biased region" description="Polar residues" evidence="2">
    <location>
        <begin position="579"/>
        <end position="593"/>
    </location>
</feature>
<feature type="region of interest" description="Disordered" evidence="2">
    <location>
        <begin position="637"/>
        <end position="660"/>
    </location>
</feature>
<evidence type="ECO:0000313" key="5">
    <source>
        <dbReference type="Proteomes" id="UP000198510"/>
    </source>
</evidence>
<dbReference type="EMBL" id="FNFO01000007">
    <property type="protein sequence ID" value="SDL68226.1"/>
    <property type="molecule type" value="Genomic_DNA"/>
</dbReference>
<dbReference type="InterPro" id="IPR011042">
    <property type="entry name" value="6-blade_b-propeller_TolB-like"/>
</dbReference>
<dbReference type="SUPFAM" id="SSF82171">
    <property type="entry name" value="DPP6 N-terminal domain-like"/>
    <property type="match status" value="1"/>
</dbReference>
<reference evidence="4 5" key="1">
    <citation type="submission" date="2016-10" db="EMBL/GenBank/DDBJ databases">
        <authorList>
            <person name="de Groot N.N."/>
        </authorList>
    </citation>
    <scope>NUCLEOTIDE SEQUENCE [LARGE SCALE GENOMIC DNA]</scope>
    <source>
        <strain evidence="4 5">DSM 25186</strain>
    </source>
</reference>
<protein>
    <submittedName>
        <fullName evidence="4">WD40-like Beta Propeller Repeat</fullName>
    </submittedName>
</protein>
<feature type="region of interest" description="Disordered" evidence="2">
    <location>
        <begin position="579"/>
        <end position="622"/>
    </location>
</feature>
<dbReference type="Pfam" id="PF07676">
    <property type="entry name" value="PD40"/>
    <property type="match status" value="1"/>
</dbReference>
<gene>
    <name evidence="4" type="ORF">SAMN05421823_107237</name>
</gene>
<organism evidence="4 5">
    <name type="scientific">Catalinimonas alkaloidigena</name>
    <dbReference type="NCBI Taxonomy" id="1075417"/>
    <lineage>
        <taxon>Bacteria</taxon>
        <taxon>Pseudomonadati</taxon>
        <taxon>Bacteroidota</taxon>
        <taxon>Cytophagia</taxon>
        <taxon>Cytophagales</taxon>
        <taxon>Catalimonadaceae</taxon>
        <taxon>Catalinimonas</taxon>
    </lineage>
</organism>
<feature type="signal peptide" evidence="3">
    <location>
        <begin position="1"/>
        <end position="25"/>
    </location>
</feature>
<dbReference type="InterPro" id="IPR011659">
    <property type="entry name" value="WD40"/>
</dbReference>
<dbReference type="AlphaFoldDB" id="A0A1G9M1Y7"/>
<evidence type="ECO:0000256" key="2">
    <source>
        <dbReference type="SAM" id="MobiDB-lite"/>
    </source>
</evidence>
<feature type="compositionally biased region" description="Low complexity" evidence="2">
    <location>
        <begin position="605"/>
        <end position="614"/>
    </location>
</feature>
<dbReference type="PANTHER" id="PTHR36842">
    <property type="entry name" value="PROTEIN TOLB HOMOLOG"/>
    <property type="match status" value="1"/>
</dbReference>
<name>A0A1G9M1Y7_9BACT</name>
<keyword evidence="3" id="KW-0732">Signal</keyword>
<dbReference type="Proteomes" id="UP000198510">
    <property type="component" value="Unassembled WGS sequence"/>
</dbReference>
<dbReference type="STRING" id="1075417.SAMN05421823_107237"/>
<dbReference type="Gene3D" id="2.120.10.30">
    <property type="entry name" value="TolB, C-terminal domain"/>
    <property type="match status" value="1"/>
</dbReference>
<evidence type="ECO:0000256" key="3">
    <source>
        <dbReference type="SAM" id="SignalP"/>
    </source>
</evidence>
<dbReference type="PANTHER" id="PTHR36842:SF1">
    <property type="entry name" value="PROTEIN TOLB"/>
    <property type="match status" value="1"/>
</dbReference>
<keyword evidence="5" id="KW-1185">Reference proteome</keyword>
<evidence type="ECO:0000256" key="1">
    <source>
        <dbReference type="ARBA" id="ARBA00009820"/>
    </source>
</evidence>
<sequence>MHVRLRILGLLLGCGLATTAVGQSAQTSFGKNRIQYQQFDWQYLSSNNFNIYYYQDGATLARQATYIAEEEFRRISDLLGFAPYSRIKLFVYSSKADLRQSNVGLDEENSLVGGGQTNLTKSIIEIPFEGNQEAFRREISLGIARTLVREMMYGGSLKDMVQSSYLLSLPDWFAEGAALYAAEGWSLQMDDYMRDLLMEDNLRRLPRLTGETATIAGQSFWNYIAETYGKGSISNILNLTRIIRNEETSIGSTLGVPYDRIESDWESYYRSAAERVEEGHRMPEDSKRQRRSNRRHLDYNDVRISDDGRYMAYSENDRGRFRVIVTDLQNDKRRIVYREGYKVLKQEIDSNLPLLAWKGENELLIISVKSGEIVLRTLDLEKGTSDHRELTSVNQISDVDIASDGRTLVLSADQDGRNDLYLYDWRRGKLTRLTNDLYDDLSPRFLPNSTDLVFSSNRPFAADTATLSEVQLLKKLKNQPAQLFVLRDGQVSPLADEPIFGTQPVPLVGGDLLFLSAQSGIRSLYRYQPAAARTIQLSDFRQNILAYDARGNETLKLAFQMRNDEREYMYYEPSFAAQQEVRTQATNRQSSANVDDPTRTEKGSATTPGAAPTPTDDDQALSPEEIDINHYVFESEKGTTPDEQPEEVAPEPRPTFVEGPAPEVVIRGPYKYTNRLSTDQVVSSFYVDPLRVLGLGILIETGMTDMFENHKIRIGVLPFTNNLLQSSRIYGEYQYLKKRVDFRVKGRREIIYHRLEDDRAYRYALARFDAEASYPFSVASRISGGPLYARTKLSDESGINQIYTPDKNENYAGAQVEYVFDNTLSGGLNILTGTRVRARFEHLWNWQNPNKSFGNFFVDARHYQPLHRNIVLALRGFYGTFTGGSSAKNYLLGGMDNWLFSSTNTTNKADDPLGTPPSGITSTTDRVDWLFNRFATNLRGFSYNTLYGHSVLLFNAELRIPLVRYFYRGPISSAFFRNLQLVAFTDVGSAWTGGSPFNRNNSLNTQRLPLPPENSFEITVINYRNPFLTGYGAGVRTVLLGYFVKFDVAWGMQDYKVLDPKLYLTLGYDF</sequence>
<dbReference type="Gene3D" id="2.40.160.50">
    <property type="entry name" value="membrane protein fhac: a member of the omp85/tpsb transporter family"/>
    <property type="match status" value="1"/>
</dbReference>
<feature type="region of interest" description="Disordered" evidence="2">
    <location>
        <begin position="276"/>
        <end position="296"/>
    </location>
</feature>
<proteinExistence type="inferred from homology"/>
<feature type="compositionally biased region" description="Basic and acidic residues" evidence="2">
    <location>
        <begin position="276"/>
        <end position="287"/>
    </location>
</feature>
<dbReference type="OrthoDB" id="9760276at2"/>